<dbReference type="RefSeq" id="WP_255296601.1">
    <property type="nucleotide sequence ID" value="NZ_CAWLWS010000121.1"/>
</dbReference>
<dbReference type="EMBL" id="CBXF010000121">
    <property type="protein sequence ID" value="CDL85040.1"/>
    <property type="molecule type" value="Genomic_DNA"/>
</dbReference>
<dbReference type="GeneID" id="97127144"/>
<comment type="caution">
    <text evidence="1">The sequence shown here is derived from an EMBL/GenBank/DDBJ whole genome shotgun (WGS) entry which is preliminary data.</text>
</comment>
<reference evidence="1" key="1">
    <citation type="submission" date="2013-11" db="EMBL/GenBank/DDBJ databases">
        <title>Draft genome sequence and annotation of the entomopathogenic bacteria, Xenorhabdus cabanillasi strain JM26 and Xenorhabdus szentirmai strain DSM 16338.</title>
        <authorList>
            <person name="Gualtieri M."/>
            <person name="Ogier J.C."/>
            <person name="Pages S."/>
            <person name="Givaudan A."/>
            <person name="Gaudriault S."/>
        </authorList>
    </citation>
    <scope>NUCLEOTIDE SEQUENCE [LARGE SCALE GENOMIC DNA]</scope>
    <source>
        <strain evidence="1">DSM 16338</strain>
    </source>
</reference>
<dbReference type="Proteomes" id="UP000019202">
    <property type="component" value="Unassembled WGS sequence"/>
</dbReference>
<gene>
    <name evidence="1" type="ORF">XSR1_60085</name>
</gene>
<name>W1J6E4_9GAMM</name>
<dbReference type="AlphaFoldDB" id="W1J6E4"/>
<sequence length="43" mass="4743">MSKLVYYVAATIDGYIATADHATPNKQRVLRSGAMETVMDIQL</sequence>
<keyword evidence="2" id="KW-1185">Reference proteome</keyword>
<protein>
    <recommendedName>
        <fullName evidence="3">Dihydrofolate reductase</fullName>
    </recommendedName>
</protein>
<accession>W1J6E4</accession>
<proteinExistence type="predicted"/>
<organism evidence="1 2">
    <name type="scientific">Xenorhabdus szentirmaii DSM 16338</name>
    <dbReference type="NCBI Taxonomy" id="1427518"/>
    <lineage>
        <taxon>Bacteria</taxon>
        <taxon>Pseudomonadati</taxon>
        <taxon>Pseudomonadota</taxon>
        <taxon>Gammaproteobacteria</taxon>
        <taxon>Enterobacterales</taxon>
        <taxon>Morganellaceae</taxon>
        <taxon>Xenorhabdus</taxon>
    </lineage>
</organism>
<evidence type="ECO:0008006" key="3">
    <source>
        <dbReference type="Google" id="ProtNLM"/>
    </source>
</evidence>
<evidence type="ECO:0000313" key="1">
    <source>
        <dbReference type="EMBL" id="CDL85040.1"/>
    </source>
</evidence>
<evidence type="ECO:0000313" key="2">
    <source>
        <dbReference type="Proteomes" id="UP000019202"/>
    </source>
</evidence>